<dbReference type="OrthoDB" id="569879at2"/>
<dbReference type="STRING" id="333138.LQ50_21815"/>
<proteinExistence type="predicted"/>
<dbReference type="RefSeq" id="WP_034632940.1">
    <property type="nucleotide sequence ID" value="NZ_JRJU01000042.1"/>
</dbReference>
<dbReference type="PROSITE" id="PS50965">
    <property type="entry name" value="NERD"/>
    <property type="match status" value="1"/>
</dbReference>
<name>A0A0B0IEB6_9BACI</name>
<accession>A0A0B0IEB6</accession>
<gene>
    <name evidence="2" type="ORF">LQ50_21815</name>
</gene>
<feature type="domain" description="NERD" evidence="1">
    <location>
        <begin position="41"/>
        <end position="157"/>
    </location>
</feature>
<protein>
    <recommendedName>
        <fullName evidence="1">NERD domain-containing protein</fullName>
    </recommendedName>
</protein>
<evidence type="ECO:0000313" key="2">
    <source>
        <dbReference type="EMBL" id="KHF38364.1"/>
    </source>
</evidence>
<organism evidence="2 3">
    <name type="scientific">Halalkalibacter okhensis</name>
    <dbReference type="NCBI Taxonomy" id="333138"/>
    <lineage>
        <taxon>Bacteria</taxon>
        <taxon>Bacillati</taxon>
        <taxon>Bacillota</taxon>
        <taxon>Bacilli</taxon>
        <taxon>Bacillales</taxon>
        <taxon>Bacillaceae</taxon>
        <taxon>Halalkalibacter</taxon>
    </lineage>
</organism>
<evidence type="ECO:0000259" key="1">
    <source>
        <dbReference type="PROSITE" id="PS50965"/>
    </source>
</evidence>
<dbReference type="Pfam" id="PF08378">
    <property type="entry name" value="NERD"/>
    <property type="match status" value="1"/>
</dbReference>
<comment type="caution">
    <text evidence="2">The sequence shown here is derived from an EMBL/GenBank/DDBJ whole genome shotgun (WGS) entry which is preliminary data.</text>
</comment>
<keyword evidence="3" id="KW-1185">Reference proteome</keyword>
<evidence type="ECO:0000313" key="3">
    <source>
        <dbReference type="Proteomes" id="UP000030832"/>
    </source>
</evidence>
<reference evidence="2 3" key="1">
    <citation type="submission" date="2014-09" db="EMBL/GenBank/DDBJ databases">
        <title>Genome sequencing and annotation of Bacillus Okhensis strain Kh10-101T.</title>
        <authorList>
            <person name="Prakash J.S."/>
        </authorList>
    </citation>
    <scope>NUCLEOTIDE SEQUENCE [LARGE SCALE GENOMIC DNA]</scope>
    <source>
        <strain evidence="3">Kh10-101T</strain>
    </source>
</reference>
<sequence length="322" mass="37478">MIIKKKEIPIFIKKLQALLRRLPENHAKVPIIKETLSKHLAGFKGENSLDYHLSFLPEKRYYILHDIRLFHKEYYFQIDTLILAPSFILIVEVKNIAGTLFFDPVLNQFTRTLNGKDELFPNPILQTTRQETRLKDWLHKNKFPEIPIASIVISSHPKAIIRTTPNYAIKLSKKVIHSDFIPERIAQFEKDYSDDIYSNTEQKKLIRTFLKKHTPKETSILTRFQLTETDLLIGVQCPTCHHSPMKRAHGYWFCPLCSSKSKHAHKEALTDYSLLVKSTIACREAMNYLHVSSPYVCSRLLRSTAFTFSGTKKGRLYFLIES</sequence>
<dbReference type="EMBL" id="JRJU01000042">
    <property type="protein sequence ID" value="KHF38364.1"/>
    <property type="molecule type" value="Genomic_DNA"/>
</dbReference>
<dbReference type="eggNOG" id="ENOG5030439">
    <property type="taxonomic scope" value="Bacteria"/>
</dbReference>
<dbReference type="Proteomes" id="UP000030832">
    <property type="component" value="Unassembled WGS sequence"/>
</dbReference>
<dbReference type="InterPro" id="IPR011528">
    <property type="entry name" value="NERD"/>
</dbReference>
<dbReference type="AlphaFoldDB" id="A0A0B0IEB6"/>